<dbReference type="Gene3D" id="3.30.450.20">
    <property type="entry name" value="PAS domain"/>
    <property type="match status" value="1"/>
</dbReference>
<gene>
    <name evidence="9" type="ORF">IFK94_05465</name>
</gene>
<evidence type="ECO:0000256" key="4">
    <source>
        <dbReference type="PROSITE-ProRule" id="PRU00169"/>
    </source>
</evidence>
<dbReference type="EC" id="2.7.13.3" evidence="2"/>
<dbReference type="Gene3D" id="1.10.287.130">
    <property type="match status" value="1"/>
</dbReference>
<dbReference type="SUPFAM" id="SSF52172">
    <property type="entry name" value="CheY-like"/>
    <property type="match status" value="1"/>
</dbReference>
<feature type="domain" description="Histidine kinase" evidence="6">
    <location>
        <begin position="165"/>
        <end position="385"/>
    </location>
</feature>
<dbReference type="InterPro" id="IPR011006">
    <property type="entry name" value="CheY-like_superfamily"/>
</dbReference>
<evidence type="ECO:0000259" key="6">
    <source>
        <dbReference type="PROSITE" id="PS50109"/>
    </source>
</evidence>
<comment type="catalytic activity">
    <reaction evidence="1">
        <text>ATP + protein L-histidine = ADP + protein N-phospho-L-histidine.</text>
        <dbReference type="EC" id="2.7.13.3"/>
    </reaction>
</comment>
<dbReference type="CDD" id="cd00130">
    <property type="entry name" value="PAS"/>
    <property type="match status" value="1"/>
</dbReference>
<organism evidence="9 10">
    <name type="scientific">Candidatus Polarisedimenticola svalbardensis</name>
    <dbReference type="NCBI Taxonomy" id="2886004"/>
    <lineage>
        <taxon>Bacteria</taxon>
        <taxon>Pseudomonadati</taxon>
        <taxon>Acidobacteriota</taxon>
        <taxon>Candidatus Polarisedimenticolia</taxon>
        <taxon>Candidatus Polarisedimenticolales</taxon>
        <taxon>Candidatus Polarisedimenticolaceae</taxon>
        <taxon>Candidatus Polarisedimenticola</taxon>
    </lineage>
</organism>
<dbReference type="CDD" id="cd00156">
    <property type="entry name" value="REC"/>
    <property type="match status" value="1"/>
</dbReference>
<dbReference type="PRINTS" id="PR00344">
    <property type="entry name" value="BCTRLSENSOR"/>
</dbReference>
<dbReference type="SMART" id="SM00387">
    <property type="entry name" value="HATPase_c"/>
    <property type="match status" value="1"/>
</dbReference>
<evidence type="ECO:0000259" key="7">
    <source>
        <dbReference type="PROSITE" id="PS50110"/>
    </source>
</evidence>
<dbReference type="InterPro" id="IPR036097">
    <property type="entry name" value="HisK_dim/P_sf"/>
</dbReference>
<protein>
    <recommendedName>
        <fullName evidence="2">histidine kinase</fullName>
        <ecNumber evidence="2">2.7.13.3</ecNumber>
    </recommendedName>
</protein>
<dbReference type="GO" id="GO:0000155">
    <property type="term" value="F:phosphorelay sensor kinase activity"/>
    <property type="evidence" value="ECO:0007669"/>
    <property type="project" value="InterPro"/>
</dbReference>
<evidence type="ECO:0000313" key="10">
    <source>
        <dbReference type="Proteomes" id="UP000648239"/>
    </source>
</evidence>
<dbReference type="InterPro" id="IPR036890">
    <property type="entry name" value="HATPase_C_sf"/>
</dbReference>
<dbReference type="SUPFAM" id="SSF55874">
    <property type="entry name" value="ATPase domain of HSP90 chaperone/DNA topoisomerase II/histidine kinase"/>
    <property type="match status" value="1"/>
</dbReference>
<name>A0A8J6Y0P4_9BACT</name>
<dbReference type="PROSITE" id="PS50110">
    <property type="entry name" value="RESPONSE_REGULATORY"/>
    <property type="match status" value="1"/>
</dbReference>
<evidence type="ECO:0000259" key="8">
    <source>
        <dbReference type="PROSITE" id="PS50113"/>
    </source>
</evidence>
<evidence type="ECO:0000313" key="9">
    <source>
        <dbReference type="EMBL" id="MBD3867554.1"/>
    </source>
</evidence>
<dbReference type="PANTHER" id="PTHR43065">
    <property type="entry name" value="SENSOR HISTIDINE KINASE"/>
    <property type="match status" value="1"/>
</dbReference>
<keyword evidence="3 4" id="KW-0597">Phosphoprotein</keyword>
<dbReference type="Pfam" id="PF00512">
    <property type="entry name" value="HisKA"/>
    <property type="match status" value="1"/>
</dbReference>
<dbReference type="PANTHER" id="PTHR43065:SF42">
    <property type="entry name" value="TWO-COMPONENT SENSOR PPRA"/>
    <property type="match status" value="1"/>
</dbReference>
<dbReference type="InterPro" id="IPR000700">
    <property type="entry name" value="PAS-assoc_C"/>
</dbReference>
<dbReference type="Proteomes" id="UP000648239">
    <property type="component" value="Unassembled WGS sequence"/>
</dbReference>
<feature type="region of interest" description="Disordered" evidence="5">
    <location>
        <begin position="1"/>
        <end position="25"/>
    </location>
</feature>
<dbReference type="InterPro" id="IPR005467">
    <property type="entry name" value="His_kinase_dom"/>
</dbReference>
<feature type="domain" description="Response regulatory" evidence="7">
    <location>
        <begin position="406"/>
        <end position="522"/>
    </location>
</feature>
<dbReference type="InterPro" id="IPR004358">
    <property type="entry name" value="Sig_transdc_His_kin-like_C"/>
</dbReference>
<dbReference type="SUPFAM" id="SSF55785">
    <property type="entry name" value="PYP-like sensor domain (PAS domain)"/>
    <property type="match status" value="1"/>
</dbReference>
<dbReference type="CDD" id="cd00082">
    <property type="entry name" value="HisKA"/>
    <property type="match status" value="1"/>
</dbReference>
<dbReference type="PROSITE" id="PS50113">
    <property type="entry name" value="PAC"/>
    <property type="match status" value="1"/>
</dbReference>
<sequence>MASNENGSREDVHPRRHPGESPDRQNKYQLLFERSADAILVIDGETFVDCNEATVRMLRYRTKEELLQTHPSELSPQLQPDGRRSFEKASEMIAIAMERGSHRFEWDHQRADGEVFPVEVLLTPVPEGDKVLIHVVWREISERKDLELQLRHAQKMEAIGKLAGGVAHDFNNILVSVLGYADLLARQLANSPKLLEQVEAIRAGGEEAAGLISHLLAFGRKQDLKPKVVELHSIVDNLNTMIRRLIGEQIHLSIRHDKGGIPVRVDPGQMEQVILHLVTNARDAMPQGGTLTVDTSRVSMESGSGLDLEPGDYACLRVEDSGCGMSPEVASAAFEPFFTTKGESRGVGLGLSSVYGMVKQSGGDVKLVTREGEGAVLEIYLPVCSELPVTAEPCDEDTEREHGTGTVLVVEDEPTVAGLVKQALEAEGYQVLEARNGAAALRMFRKDGNDVDLILTDVMMPVMNGPDLVARILENRPELPALFMSGYTDDILSRHGFAIEDVHLLRKPFSTTQLVDKVRQAM</sequence>
<dbReference type="NCBIfam" id="TIGR00229">
    <property type="entry name" value="sensory_box"/>
    <property type="match status" value="1"/>
</dbReference>
<dbReference type="InterPro" id="IPR035965">
    <property type="entry name" value="PAS-like_dom_sf"/>
</dbReference>
<dbReference type="InterPro" id="IPR003661">
    <property type="entry name" value="HisK_dim/P_dom"/>
</dbReference>
<dbReference type="Pfam" id="PF00072">
    <property type="entry name" value="Response_reg"/>
    <property type="match status" value="1"/>
</dbReference>
<feature type="domain" description="PAC" evidence="8">
    <location>
        <begin position="102"/>
        <end position="152"/>
    </location>
</feature>
<dbReference type="Pfam" id="PF13426">
    <property type="entry name" value="PAS_9"/>
    <property type="match status" value="1"/>
</dbReference>
<accession>A0A8J6Y0P4</accession>
<dbReference type="AlphaFoldDB" id="A0A8J6Y0P4"/>
<dbReference type="InterPro" id="IPR001789">
    <property type="entry name" value="Sig_transdc_resp-reg_receiver"/>
</dbReference>
<dbReference type="Gene3D" id="3.30.565.10">
    <property type="entry name" value="Histidine kinase-like ATPase, C-terminal domain"/>
    <property type="match status" value="1"/>
</dbReference>
<feature type="modified residue" description="4-aspartylphosphate" evidence="4">
    <location>
        <position position="457"/>
    </location>
</feature>
<dbReference type="Pfam" id="PF02518">
    <property type="entry name" value="HATPase_c"/>
    <property type="match status" value="1"/>
</dbReference>
<dbReference type="SMART" id="SM00388">
    <property type="entry name" value="HisKA"/>
    <property type="match status" value="1"/>
</dbReference>
<proteinExistence type="predicted"/>
<feature type="compositionally biased region" description="Basic and acidic residues" evidence="5">
    <location>
        <begin position="7"/>
        <end position="25"/>
    </location>
</feature>
<reference evidence="9 10" key="1">
    <citation type="submission" date="2020-08" db="EMBL/GenBank/DDBJ databases">
        <title>Acidobacteriota in marine sediments use diverse sulfur dissimilation pathways.</title>
        <authorList>
            <person name="Wasmund K."/>
        </authorList>
    </citation>
    <scope>NUCLEOTIDE SEQUENCE [LARGE SCALE GENOMIC DNA]</scope>
    <source>
        <strain evidence="9">MAG AM4</strain>
    </source>
</reference>
<dbReference type="Gene3D" id="3.40.50.2300">
    <property type="match status" value="1"/>
</dbReference>
<evidence type="ECO:0000256" key="3">
    <source>
        <dbReference type="ARBA" id="ARBA00022553"/>
    </source>
</evidence>
<dbReference type="InterPro" id="IPR003594">
    <property type="entry name" value="HATPase_dom"/>
</dbReference>
<comment type="caution">
    <text evidence="9">The sequence shown here is derived from an EMBL/GenBank/DDBJ whole genome shotgun (WGS) entry which is preliminary data.</text>
</comment>
<dbReference type="PROSITE" id="PS50109">
    <property type="entry name" value="HIS_KIN"/>
    <property type="match status" value="1"/>
</dbReference>
<dbReference type="SMART" id="SM00448">
    <property type="entry name" value="REC"/>
    <property type="match status" value="1"/>
</dbReference>
<dbReference type="EMBL" id="JACXWD010000012">
    <property type="protein sequence ID" value="MBD3867554.1"/>
    <property type="molecule type" value="Genomic_DNA"/>
</dbReference>
<dbReference type="InterPro" id="IPR000014">
    <property type="entry name" value="PAS"/>
</dbReference>
<evidence type="ECO:0000256" key="1">
    <source>
        <dbReference type="ARBA" id="ARBA00000085"/>
    </source>
</evidence>
<evidence type="ECO:0000256" key="5">
    <source>
        <dbReference type="SAM" id="MobiDB-lite"/>
    </source>
</evidence>
<dbReference type="SUPFAM" id="SSF47384">
    <property type="entry name" value="Homodimeric domain of signal transducing histidine kinase"/>
    <property type="match status" value="1"/>
</dbReference>
<evidence type="ECO:0000256" key="2">
    <source>
        <dbReference type="ARBA" id="ARBA00012438"/>
    </source>
</evidence>